<dbReference type="AlphaFoldDB" id="A0A2M9HRG5"/>
<reference evidence="2 3" key="1">
    <citation type="submission" date="2017-11" db="EMBL/GenBank/DDBJ databases">
        <title>Draft genome sequences of strains TRE 1, TRE D, TRE H and TRI 7, isolated from tamarins, belonging to four potential novel Bifidobacterium species.</title>
        <authorList>
            <person name="Mattarelli P."/>
            <person name="Modesto M."/>
            <person name="Bonetti A."/>
            <person name="Puglisi E."/>
            <person name="Morelli L."/>
        </authorList>
    </citation>
    <scope>NUCLEOTIDE SEQUENCE [LARGE SCALE GENOMIC DNA]</scope>
    <source>
        <strain evidence="3">TRED</strain>
    </source>
</reference>
<dbReference type="EMBL" id="PGLQ01000002">
    <property type="protein sequence ID" value="PJM79390.1"/>
    <property type="molecule type" value="Genomic_DNA"/>
</dbReference>
<organism evidence="2 3">
    <name type="scientific">Bifidobacterium scaligerum</name>
    <dbReference type="NCBI Taxonomy" id="2052656"/>
    <lineage>
        <taxon>Bacteria</taxon>
        <taxon>Bacillati</taxon>
        <taxon>Actinomycetota</taxon>
        <taxon>Actinomycetes</taxon>
        <taxon>Bifidobacteriales</taxon>
        <taxon>Bifidobacteriaceae</taxon>
        <taxon>Bifidobacterium</taxon>
    </lineage>
</organism>
<feature type="transmembrane region" description="Helical" evidence="1">
    <location>
        <begin position="474"/>
        <end position="500"/>
    </location>
</feature>
<keyword evidence="1" id="KW-0812">Transmembrane</keyword>
<feature type="transmembrane region" description="Helical" evidence="1">
    <location>
        <begin position="392"/>
        <end position="415"/>
    </location>
</feature>
<evidence type="ECO:0000256" key="1">
    <source>
        <dbReference type="SAM" id="Phobius"/>
    </source>
</evidence>
<feature type="transmembrane region" description="Helical" evidence="1">
    <location>
        <begin position="119"/>
        <end position="143"/>
    </location>
</feature>
<feature type="transmembrane region" description="Helical" evidence="1">
    <location>
        <begin position="427"/>
        <end position="453"/>
    </location>
</feature>
<feature type="transmembrane region" description="Helical" evidence="1">
    <location>
        <begin position="149"/>
        <end position="179"/>
    </location>
</feature>
<dbReference type="PRINTS" id="PR00173">
    <property type="entry name" value="EDTRNSPORT"/>
</dbReference>
<feature type="transmembrane region" description="Helical" evidence="1">
    <location>
        <begin position="506"/>
        <end position="528"/>
    </location>
</feature>
<evidence type="ECO:0000313" key="2">
    <source>
        <dbReference type="EMBL" id="PJM79390.1"/>
    </source>
</evidence>
<feature type="transmembrane region" description="Helical" evidence="1">
    <location>
        <begin position="26"/>
        <end position="53"/>
    </location>
</feature>
<dbReference type="OrthoDB" id="3261041at2"/>
<evidence type="ECO:0000313" key="3">
    <source>
        <dbReference type="Proteomes" id="UP000228755"/>
    </source>
</evidence>
<sequence>MTAVLTLVRLRWALTRATLKKSVWQTVGYVIALVIAIGTIIGAAAAAWGVGLLPPFVQPKPDIAPFNILGPSGILNVAVVLVGTVLTLMVGLVQLMLLGEGSTMSPRKFALYGIPDRKLQFGLLISGLTGLPAITGLLSLVAWAFAYRTIGACAVIVALVAAPLAVITMMSLAKLLIALSTTLITSSRGKGVFYIVVIVLFVAACQAPNLLINGSGASAFDPAAAVLSAKVAAWTPLGAAFQLPFDAAFGHVGLLLARIGVLVLTWVVCFAGCTWCLRHERLTTGASRTVKTKGLGAFGWMPDSVSGAVSARLLTYLKRDPRQAMIFVMPVFFVIIFSLQSHGESMMIWQALIWSGWMLAVAESNGLAYDGQGLTMEVIAGVRGLDDRKGRVRVYAAIAIIYLTVLAVAIAFATGDWADADRLLLGLMIWAIGLATAFCGLGLSEITSCVFLYPVPAMDKPFSSPQGRAMAQGFFPFIYLFGSLLLLLPTGVVAIILALVGVITSLYWVLIPVALANGVGMLVLGTWLGGKLLDARALSIVNTLDSFASLQH</sequence>
<keyword evidence="1" id="KW-0472">Membrane</keyword>
<dbReference type="Proteomes" id="UP000228755">
    <property type="component" value="Unassembled WGS sequence"/>
</dbReference>
<comment type="caution">
    <text evidence="2">The sequence shown here is derived from an EMBL/GenBank/DDBJ whole genome shotgun (WGS) entry which is preliminary data.</text>
</comment>
<proteinExistence type="predicted"/>
<dbReference type="RefSeq" id="WP_100496247.1">
    <property type="nucleotide sequence ID" value="NZ_PGLQ01000002.1"/>
</dbReference>
<feature type="transmembrane region" description="Helical" evidence="1">
    <location>
        <begin position="255"/>
        <end position="277"/>
    </location>
</feature>
<accession>A0A2M9HRG5</accession>
<name>A0A2M9HRG5_9BIFI</name>
<keyword evidence="1" id="KW-1133">Transmembrane helix</keyword>
<feature type="transmembrane region" description="Helical" evidence="1">
    <location>
        <begin position="324"/>
        <end position="341"/>
    </location>
</feature>
<protein>
    <submittedName>
        <fullName evidence="2">ABC transporter permease</fullName>
    </submittedName>
</protein>
<feature type="transmembrane region" description="Helical" evidence="1">
    <location>
        <begin position="191"/>
        <end position="212"/>
    </location>
</feature>
<feature type="transmembrane region" description="Helical" evidence="1">
    <location>
        <begin position="73"/>
        <end position="98"/>
    </location>
</feature>
<keyword evidence="3" id="KW-1185">Reference proteome</keyword>
<feature type="transmembrane region" description="Helical" evidence="1">
    <location>
        <begin position="347"/>
        <end position="371"/>
    </location>
</feature>
<gene>
    <name evidence="2" type="ORF">CUU80_05030</name>
</gene>